<gene>
    <name evidence="2" type="ORF">BCV70DRAFT_203290</name>
</gene>
<feature type="region of interest" description="Disordered" evidence="1">
    <location>
        <begin position="1"/>
        <end position="21"/>
    </location>
</feature>
<evidence type="ECO:0000313" key="3">
    <source>
        <dbReference type="Proteomes" id="UP000246740"/>
    </source>
</evidence>
<dbReference type="Proteomes" id="UP000246740">
    <property type="component" value="Unassembled WGS sequence"/>
</dbReference>
<feature type="compositionally biased region" description="Polar residues" evidence="1">
    <location>
        <begin position="1"/>
        <end position="10"/>
    </location>
</feature>
<organism evidence="2 3">
    <name type="scientific">Testicularia cyperi</name>
    <dbReference type="NCBI Taxonomy" id="1882483"/>
    <lineage>
        <taxon>Eukaryota</taxon>
        <taxon>Fungi</taxon>
        <taxon>Dikarya</taxon>
        <taxon>Basidiomycota</taxon>
        <taxon>Ustilaginomycotina</taxon>
        <taxon>Ustilaginomycetes</taxon>
        <taxon>Ustilaginales</taxon>
        <taxon>Anthracoideaceae</taxon>
        <taxon>Testicularia</taxon>
    </lineage>
</organism>
<dbReference type="InParanoid" id="A0A317XHJ8"/>
<dbReference type="AlphaFoldDB" id="A0A317XHJ8"/>
<keyword evidence="3" id="KW-1185">Reference proteome</keyword>
<proteinExistence type="predicted"/>
<accession>A0A317XHJ8</accession>
<sequence length="89" mass="9711">MSSPHANFHSSAAEYMQKPSPQILRGQRVTRQVVACTAQHPTTSTSATLEFNLSTCQKLLLRVMPKNPDMQYCVAFVAASNGSRSVPTT</sequence>
<evidence type="ECO:0000313" key="2">
    <source>
        <dbReference type="EMBL" id="PWY96948.1"/>
    </source>
</evidence>
<protein>
    <submittedName>
        <fullName evidence="2">Uncharacterized protein</fullName>
    </submittedName>
</protein>
<name>A0A317XHJ8_9BASI</name>
<evidence type="ECO:0000256" key="1">
    <source>
        <dbReference type="SAM" id="MobiDB-lite"/>
    </source>
</evidence>
<dbReference type="EMBL" id="KZ819233">
    <property type="protein sequence ID" value="PWY96948.1"/>
    <property type="molecule type" value="Genomic_DNA"/>
</dbReference>
<reference evidence="2 3" key="1">
    <citation type="journal article" date="2018" name="Mol. Biol. Evol.">
        <title>Broad Genomic Sampling Reveals a Smut Pathogenic Ancestry of the Fungal Clade Ustilaginomycotina.</title>
        <authorList>
            <person name="Kijpornyongpan T."/>
            <person name="Mondo S.J."/>
            <person name="Barry K."/>
            <person name="Sandor L."/>
            <person name="Lee J."/>
            <person name="Lipzen A."/>
            <person name="Pangilinan J."/>
            <person name="LaButti K."/>
            <person name="Hainaut M."/>
            <person name="Henrissat B."/>
            <person name="Grigoriev I.V."/>
            <person name="Spatafora J.W."/>
            <person name="Aime M.C."/>
        </authorList>
    </citation>
    <scope>NUCLEOTIDE SEQUENCE [LARGE SCALE GENOMIC DNA]</scope>
    <source>
        <strain evidence="2 3">MCA 3645</strain>
    </source>
</reference>